<organism evidence="1 2">
    <name type="scientific">Pararhodospirillum photometricum DSM 122</name>
    <dbReference type="NCBI Taxonomy" id="1150469"/>
    <lineage>
        <taxon>Bacteria</taxon>
        <taxon>Pseudomonadati</taxon>
        <taxon>Pseudomonadota</taxon>
        <taxon>Alphaproteobacteria</taxon>
        <taxon>Rhodospirillales</taxon>
        <taxon>Rhodospirillaceae</taxon>
        <taxon>Pararhodospirillum</taxon>
    </lineage>
</organism>
<keyword evidence="2" id="KW-1185">Reference proteome</keyword>
<sequence>MGGPLNWVGQQRLGTLLLEMALALAVLGLLTWGAGQGVRALAEPLARLRTAAALQRVELALARAVASDGALPCPDAREAPDGWPDDAWCPRLGLVPYRALGLAAQDVVDGWGARLSYRPAPNLVALDKGGTAWVPGWGPLACEPTGRLFSRIHPALALLPGPQPPAALLPAYVVISHGPDRRGAVLAGGQVFPADGASPAELANLGNAEARLDAAGDIVRARPPGVVLLNAGCAMGGMGH</sequence>
<dbReference type="EMBL" id="HE663493">
    <property type="protein sequence ID" value="CCG08138.1"/>
    <property type="molecule type" value="Genomic_DNA"/>
</dbReference>
<reference evidence="1 2" key="1">
    <citation type="submission" date="2012-02" db="EMBL/GenBank/DDBJ databases">
        <title>Shotgun genome sequence of Phaeospirillum photometricum DSM 122.</title>
        <authorList>
            <person name="Duquesne K."/>
            <person name="Sturgis J."/>
        </authorList>
    </citation>
    <scope>NUCLEOTIDE SEQUENCE [LARGE SCALE GENOMIC DNA]</scope>
    <source>
        <strain evidence="2">DSM122</strain>
    </source>
</reference>
<name>H6SJH3_PARPM</name>
<dbReference type="HOGENOM" id="CLU_1155676_0_0_5"/>
<evidence type="ECO:0000313" key="1">
    <source>
        <dbReference type="EMBL" id="CCG08138.1"/>
    </source>
</evidence>
<dbReference type="SUPFAM" id="SSF54523">
    <property type="entry name" value="Pili subunits"/>
    <property type="match status" value="1"/>
</dbReference>
<dbReference type="eggNOG" id="COG2165">
    <property type="taxonomic scope" value="Bacteria"/>
</dbReference>
<dbReference type="PATRIC" id="fig|1150469.3.peg.1703"/>
<protein>
    <submittedName>
        <fullName evidence="1">Ankyrin</fullName>
    </submittedName>
</protein>
<proteinExistence type="predicted"/>
<gene>
    <name evidence="1" type="ORF">RSPPHO_01512</name>
</gene>
<dbReference type="STRING" id="1150469.RSPPHO_01512"/>
<accession>H6SJH3</accession>
<dbReference type="KEGG" id="rpm:RSPPHO_01512"/>
<dbReference type="InterPro" id="IPR045584">
    <property type="entry name" value="Pilin-like"/>
</dbReference>
<dbReference type="AlphaFoldDB" id="H6SJH3"/>
<evidence type="ECO:0000313" key="2">
    <source>
        <dbReference type="Proteomes" id="UP000033220"/>
    </source>
</evidence>
<dbReference type="Proteomes" id="UP000033220">
    <property type="component" value="Chromosome DSM 122"/>
</dbReference>